<dbReference type="GO" id="GO:0042840">
    <property type="term" value="P:D-glucuronate catabolic process"/>
    <property type="evidence" value="ECO:0007669"/>
    <property type="project" value="TreeGrafter"/>
</dbReference>
<dbReference type="STRING" id="234267.Acid_3346"/>
<evidence type="ECO:0000256" key="10">
    <source>
        <dbReference type="ARBA" id="ARBA00023239"/>
    </source>
</evidence>
<feature type="compositionally biased region" description="Low complexity" evidence="11">
    <location>
        <begin position="58"/>
        <end position="70"/>
    </location>
</feature>
<evidence type="ECO:0000256" key="8">
    <source>
        <dbReference type="ARBA" id="ARBA00023004"/>
    </source>
</evidence>
<organism evidence="12">
    <name type="scientific">Solibacter usitatus (strain Ellin6076)</name>
    <dbReference type="NCBI Taxonomy" id="234267"/>
    <lineage>
        <taxon>Bacteria</taxon>
        <taxon>Pseudomonadati</taxon>
        <taxon>Acidobacteriota</taxon>
        <taxon>Terriglobia</taxon>
        <taxon>Bryobacterales</taxon>
        <taxon>Solibacteraceae</taxon>
        <taxon>Candidatus Solibacter</taxon>
    </lineage>
</organism>
<dbReference type="GO" id="GO:0008927">
    <property type="term" value="F:mannonate dehydratase activity"/>
    <property type="evidence" value="ECO:0007669"/>
    <property type="project" value="UniProtKB-EC"/>
</dbReference>
<dbReference type="SUPFAM" id="SSF51658">
    <property type="entry name" value="Xylose isomerase-like"/>
    <property type="match status" value="1"/>
</dbReference>
<evidence type="ECO:0000256" key="4">
    <source>
        <dbReference type="ARBA" id="ARBA00002713"/>
    </source>
</evidence>
<evidence type="ECO:0000256" key="6">
    <source>
        <dbReference type="ARBA" id="ARBA00007389"/>
    </source>
</evidence>
<comment type="function">
    <text evidence="4">Catalyzes the dehydration of D-mannonate.</text>
</comment>
<protein>
    <recommendedName>
        <fullName evidence="7">mannonate dehydratase</fullName>
        <ecNumber evidence="7">4.2.1.8</ecNumber>
    </recommendedName>
</protein>
<comment type="cofactor">
    <cofactor evidence="3">
        <name>Fe(2+)</name>
        <dbReference type="ChEBI" id="CHEBI:29033"/>
    </cofactor>
</comment>
<dbReference type="UniPathway" id="UPA00246"/>
<comment type="similarity">
    <text evidence="6">Belongs to the mannonate dehydratase family.</text>
</comment>
<proteinExistence type="inferred from homology"/>
<evidence type="ECO:0000256" key="1">
    <source>
        <dbReference type="ARBA" id="ARBA00001794"/>
    </source>
</evidence>
<dbReference type="InterPro" id="IPR006311">
    <property type="entry name" value="TAT_signal"/>
</dbReference>
<dbReference type="GO" id="GO:0008198">
    <property type="term" value="F:ferrous iron binding"/>
    <property type="evidence" value="ECO:0007669"/>
    <property type="project" value="TreeGrafter"/>
</dbReference>
<evidence type="ECO:0000256" key="7">
    <source>
        <dbReference type="ARBA" id="ARBA00012927"/>
    </source>
</evidence>
<dbReference type="EMBL" id="CP000473">
    <property type="protein sequence ID" value="ABJ84319.1"/>
    <property type="molecule type" value="Genomic_DNA"/>
</dbReference>
<dbReference type="InterPro" id="IPR004628">
    <property type="entry name" value="Man_deHydtase"/>
</dbReference>
<dbReference type="PANTHER" id="PTHR30387">
    <property type="entry name" value="MANNONATE DEHYDRATASE"/>
    <property type="match status" value="1"/>
</dbReference>
<evidence type="ECO:0000256" key="9">
    <source>
        <dbReference type="ARBA" id="ARBA00023211"/>
    </source>
</evidence>
<dbReference type="InterPro" id="IPR036237">
    <property type="entry name" value="Xyl_isomerase-like_sf"/>
</dbReference>
<sequence precursor="true">MENRVSRRKMIQGVGAAALAQSVELAHAQASRKWPIEEGADTPKLCLAMGDAGMQLAGAASQPQAPAAAPGGRGGGYGGTLAPRTEAASNAYQRLRQIGVTHLLGVNAGGFPWTEENVRRTVQTARENGMVAYNAMINIPSSIIYGRDGRDKDLELVLASIQAAGKGGLTVVEYNFYAHRAIEGYFEQVGRANAGYTGFDHDLELLVNENGAVLPGQLRDAQGRLTPETLAANPNAKRVKFRDLPPLGNEGAHNLGEMWKNITYLLKAAVPAAEKAGVRLALHPNDPPAPISRGSQQIMGTVAGWRHLIEIVDSPANGITFDCGVTREMGEDPVAVANYFASRKRINHIHYRNVMVERPYEKYSELFIDAGMVDMFGVMKAIVKNKYTGTIYPEHPRALDYDRDRGRIGGYPGGGGYAGITYSVAYARAMMQAALESV</sequence>
<dbReference type="GO" id="GO:0030145">
    <property type="term" value="F:manganese ion binding"/>
    <property type="evidence" value="ECO:0007669"/>
    <property type="project" value="TreeGrafter"/>
</dbReference>
<name>Q021Q6_SOLUE</name>
<dbReference type="PROSITE" id="PS51318">
    <property type="entry name" value="TAT"/>
    <property type="match status" value="1"/>
</dbReference>
<evidence type="ECO:0000256" key="5">
    <source>
        <dbReference type="ARBA" id="ARBA00004892"/>
    </source>
</evidence>
<evidence type="ECO:0000313" key="12">
    <source>
        <dbReference type="EMBL" id="ABJ84319.1"/>
    </source>
</evidence>
<keyword evidence="10 12" id="KW-0456">Lyase</keyword>
<dbReference type="AlphaFoldDB" id="Q021Q6"/>
<comment type="catalytic activity">
    <reaction evidence="1">
        <text>D-mannonate = 2-dehydro-3-deoxy-D-gluconate + H2O</text>
        <dbReference type="Rhea" id="RHEA:20097"/>
        <dbReference type="ChEBI" id="CHEBI:15377"/>
        <dbReference type="ChEBI" id="CHEBI:17767"/>
        <dbReference type="ChEBI" id="CHEBI:57990"/>
        <dbReference type="EC" id="4.2.1.8"/>
    </reaction>
</comment>
<dbReference type="InParanoid" id="Q021Q6"/>
<dbReference type="KEGG" id="sus:Acid_3346"/>
<comment type="pathway">
    <text evidence="5">Carbohydrate metabolism; pentose and glucuronate interconversion.</text>
</comment>
<evidence type="ECO:0000256" key="3">
    <source>
        <dbReference type="ARBA" id="ARBA00001954"/>
    </source>
</evidence>
<dbReference type="Pfam" id="PF03786">
    <property type="entry name" value="UxuA"/>
    <property type="match status" value="1"/>
</dbReference>
<keyword evidence="8" id="KW-0408">Iron</keyword>
<dbReference type="PANTHER" id="PTHR30387:SF2">
    <property type="entry name" value="MANNONATE DEHYDRATASE"/>
    <property type="match status" value="1"/>
</dbReference>
<feature type="region of interest" description="Disordered" evidence="11">
    <location>
        <begin position="58"/>
        <end position="82"/>
    </location>
</feature>
<dbReference type="EC" id="4.2.1.8" evidence="7"/>
<dbReference type="HOGENOM" id="CLU_625419_0_0_0"/>
<dbReference type="eggNOG" id="COG1312">
    <property type="taxonomic scope" value="Bacteria"/>
</dbReference>
<dbReference type="Gene3D" id="3.20.20.150">
    <property type="entry name" value="Divalent-metal-dependent TIM barrel enzymes"/>
    <property type="match status" value="1"/>
</dbReference>
<keyword evidence="9" id="KW-0464">Manganese</keyword>
<evidence type="ECO:0000256" key="2">
    <source>
        <dbReference type="ARBA" id="ARBA00001936"/>
    </source>
</evidence>
<gene>
    <name evidence="12" type="ordered locus">Acid_3346</name>
</gene>
<evidence type="ECO:0000256" key="11">
    <source>
        <dbReference type="SAM" id="MobiDB-lite"/>
    </source>
</evidence>
<comment type="cofactor">
    <cofactor evidence="2">
        <name>Mn(2+)</name>
        <dbReference type="ChEBI" id="CHEBI:29035"/>
    </cofactor>
</comment>
<accession>Q021Q6</accession>
<reference evidence="12" key="1">
    <citation type="submission" date="2006-10" db="EMBL/GenBank/DDBJ databases">
        <title>Complete sequence of Solibacter usitatus Ellin6076.</title>
        <authorList>
            <consortium name="US DOE Joint Genome Institute"/>
            <person name="Copeland A."/>
            <person name="Lucas S."/>
            <person name="Lapidus A."/>
            <person name="Barry K."/>
            <person name="Detter J.C."/>
            <person name="Glavina del Rio T."/>
            <person name="Hammon N."/>
            <person name="Israni S."/>
            <person name="Dalin E."/>
            <person name="Tice H."/>
            <person name="Pitluck S."/>
            <person name="Thompson L.S."/>
            <person name="Brettin T."/>
            <person name="Bruce D."/>
            <person name="Han C."/>
            <person name="Tapia R."/>
            <person name="Gilna P."/>
            <person name="Schmutz J."/>
            <person name="Larimer F."/>
            <person name="Land M."/>
            <person name="Hauser L."/>
            <person name="Kyrpides N."/>
            <person name="Mikhailova N."/>
            <person name="Janssen P.H."/>
            <person name="Kuske C.R."/>
            <person name="Richardson P."/>
        </authorList>
    </citation>
    <scope>NUCLEOTIDE SEQUENCE</scope>
    <source>
        <strain evidence="12">Ellin6076</strain>
    </source>
</reference>